<dbReference type="PROSITE" id="PS50076">
    <property type="entry name" value="DNAJ_2"/>
    <property type="match status" value="1"/>
</dbReference>
<protein>
    <submittedName>
        <fullName evidence="3">DnaJ-related protein rsp1</fullName>
    </submittedName>
</protein>
<evidence type="ECO:0000313" key="3">
    <source>
        <dbReference type="RefSeq" id="XP_015899984.3"/>
    </source>
</evidence>
<dbReference type="CDD" id="cd06257">
    <property type="entry name" value="DnaJ"/>
    <property type="match status" value="1"/>
</dbReference>
<dbReference type="Pfam" id="PF00226">
    <property type="entry name" value="DnaJ"/>
    <property type="match status" value="1"/>
</dbReference>
<dbReference type="RefSeq" id="XP_015899984.3">
    <property type="nucleotide sequence ID" value="XM_016044498.4"/>
</dbReference>
<dbReference type="InParanoid" id="A0A6P4AP18"/>
<sequence>MGKVKQEAEDLKSQLVSKICSMSTRSVGCVHKNIVNNRCSQSSSKSHFIDWYRLLGVEESSGIDVIRKKYHKLALQLHPDKNKHPKAEIAFKLVSEAYACLTDHAKRRAFDLERWKNFCFQCNTIPYTSKISAPPTTKSNAFAQKGNATNWSRSYKILRGLKDMKDRFREEAKVIENCLRTNAASKKESSLFSPSDYMFRSNSQRESPVFNPSDYVFQGYPHLRTRIQKKPDRFCYLQAGHFVNCEPRTEYFHDSPIFEVRSESASFRSKSACVYS</sequence>
<name>A0A6P4AP18_ZIZJJ</name>
<feature type="domain" description="J" evidence="1">
    <location>
        <begin position="50"/>
        <end position="114"/>
    </location>
</feature>
<dbReference type="GeneID" id="107433236"/>
<proteinExistence type="predicted"/>
<organism evidence="2 3">
    <name type="scientific">Ziziphus jujuba</name>
    <name type="common">Chinese jujube</name>
    <name type="synonym">Ziziphus sativa</name>
    <dbReference type="NCBI Taxonomy" id="326968"/>
    <lineage>
        <taxon>Eukaryota</taxon>
        <taxon>Viridiplantae</taxon>
        <taxon>Streptophyta</taxon>
        <taxon>Embryophyta</taxon>
        <taxon>Tracheophyta</taxon>
        <taxon>Spermatophyta</taxon>
        <taxon>Magnoliopsida</taxon>
        <taxon>eudicotyledons</taxon>
        <taxon>Gunneridae</taxon>
        <taxon>Pentapetalae</taxon>
        <taxon>rosids</taxon>
        <taxon>fabids</taxon>
        <taxon>Rosales</taxon>
        <taxon>Rhamnaceae</taxon>
        <taxon>Paliureae</taxon>
        <taxon>Ziziphus</taxon>
    </lineage>
</organism>
<dbReference type="SUPFAM" id="SSF46565">
    <property type="entry name" value="Chaperone J-domain"/>
    <property type="match status" value="1"/>
</dbReference>
<gene>
    <name evidence="3" type="primary">LOC107433236</name>
</gene>
<dbReference type="InterPro" id="IPR001623">
    <property type="entry name" value="DnaJ_domain"/>
</dbReference>
<dbReference type="AlphaFoldDB" id="A0A6P4AP18"/>
<dbReference type="KEGG" id="zju:107433236"/>
<dbReference type="Gene3D" id="1.10.287.110">
    <property type="entry name" value="DnaJ domain"/>
    <property type="match status" value="1"/>
</dbReference>
<keyword evidence="2" id="KW-1185">Reference proteome</keyword>
<dbReference type="Proteomes" id="UP001652623">
    <property type="component" value="Chromosome 11"/>
</dbReference>
<dbReference type="PROSITE" id="PS00636">
    <property type="entry name" value="DNAJ_1"/>
    <property type="match status" value="1"/>
</dbReference>
<accession>A0A6P4AP18</accession>
<dbReference type="PANTHER" id="PTHR44137:SF13">
    <property type="entry name" value="CHAPERONE DNAJ-DOMAIN SUPERFAMILY PROTEIN"/>
    <property type="match status" value="1"/>
</dbReference>
<dbReference type="SMART" id="SM00271">
    <property type="entry name" value="DnaJ"/>
    <property type="match status" value="1"/>
</dbReference>
<evidence type="ECO:0000313" key="2">
    <source>
        <dbReference type="Proteomes" id="UP001652623"/>
    </source>
</evidence>
<dbReference type="FunCoup" id="A0A6P4AP18">
    <property type="interactions" value="14"/>
</dbReference>
<dbReference type="PANTHER" id="PTHR44137">
    <property type="entry name" value="BNAC03G44070D PROTEIN"/>
    <property type="match status" value="1"/>
</dbReference>
<dbReference type="InterPro" id="IPR018253">
    <property type="entry name" value="DnaJ_domain_CS"/>
</dbReference>
<evidence type="ECO:0000259" key="1">
    <source>
        <dbReference type="PROSITE" id="PS50076"/>
    </source>
</evidence>
<dbReference type="PRINTS" id="PR00625">
    <property type="entry name" value="JDOMAIN"/>
</dbReference>
<reference evidence="3" key="1">
    <citation type="submission" date="2025-08" db="UniProtKB">
        <authorList>
            <consortium name="RefSeq"/>
        </authorList>
    </citation>
    <scope>IDENTIFICATION</scope>
    <source>
        <tissue evidence="3">Seedling</tissue>
    </source>
</reference>
<dbReference type="InterPro" id="IPR036869">
    <property type="entry name" value="J_dom_sf"/>
</dbReference>